<dbReference type="PANTHER" id="PTHR21310">
    <property type="entry name" value="AMINOGLYCOSIDE PHOSPHOTRANSFERASE-RELATED-RELATED"/>
    <property type="match status" value="1"/>
</dbReference>
<evidence type="ECO:0000313" key="2">
    <source>
        <dbReference type="EMBL" id="SDD93162.1"/>
    </source>
</evidence>
<dbReference type="EMBL" id="FMZM01000012">
    <property type="protein sequence ID" value="SDD93162.1"/>
    <property type="molecule type" value="Genomic_DNA"/>
</dbReference>
<name>A0A1G6YSB0_9ACTN</name>
<dbReference type="InterPro" id="IPR011009">
    <property type="entry name" value="Kinase-like_dom_sf"/>
</dbReference>
<dbReference type="Proteomes" id="UP000199034">
    <property type="component" value="Unassembled WGS sequence"/>
</dbReference>
<sequence length="290" mass="31625">MTGVPDPRVEALTWAATVLGAPVVDVAELTGALTSTMLDITAGDGTRAVLRLMTEEPWRHHGAELTRRERRAMHELASTRVPAPRSIALDAAGDSAGVAAHLMTRLPGGPTRHLDDGALAAMADALAVIHAVRPAVPFRTFQSWAWEAKWVVPPWTAYPRSWERAFDLLAGEAPTYVPTFLHRDFSHRNLLWRDGTISGVVDWVEASTGPAWLDAAHAATNLALDLGPDRARAFVEAYGDVATDAPHPYWFVMDAVGFLPPPGKQALFGRDEQLTRLDAWLHDLLAWACP</sequence>
<reference evidence="2 3" key="1">
    <citation type="submission" date="2016-10" db="EMBL/GenBank/DDBJ databases">
        <authorList>
            <person name="de Groot N.N."/>
        </authorList>
    </citation>
    <scope>NUCLEOTIDE SEQUENCE [LARGE SCALE GENOMIC DNA]</scope>
    <source>
        <strain evidence="2 3">CGMCC 4.6858</strain>
    </source>
</reference>
<gene>
    <name evidence="2" type="ORF">SAMN05421872_112144</name>
</gene>
<proteinExistence type="predicted"/>
<dbReference type="GO" id="GO:0016740">
    <property type="term" value="F:transferase activity"/>
    <property type="evidence" value="ECO:0007669"/>
    <property type="project" value="UniProtKB-KW"/>
</dbReference>
<dbReference type="SUPFAM" id="SSF56112">
    <property type="entry name" value="Protein kinase-like (PK-like)"/>
    <property type="match status" value="1"/>
</dbReference>
<organism evidence="2 3">
    <name type="scientific">Nocardioides lianchengensis</name>
    <dbReference type="NCBI Taxonomy" id="1045774"/>
    <lineage>
        <taxon>Bacteria</taxon>
        <taxon>Bacillati</taxon>
        <taxon>Actinomycetota</taxon>
        <taxon>Actinomycetes</taxon>
        <taxon>Propionibacteriales</taxon>
        <taxon>Nocardioidaceae</taxon>
        <taxon>Nocardioides</taxon>
    </lineage>
</organism>
<keyword evidence="3" id="KW-1185">Reference proteome</keyword>
<feature type="domain" description="Aminoglycoside phosphotransferase" evidence="1">
    <location>
        <begin position="40"/>
        <end position="242"/>
    </location>
</feature>
<dbReference type="Gene3D" id="3.90.1200.10">
    <property type="match status" value="1"/>
</dbReference>
<dbReference type="AlphaFoldDB" id="A0A1G6YSB0"/>
<dbReference type="InterPro" id="IPR002575">
    <property type="entry name" value="Aminoglycoside_PTrfase"/>
</dbReference>
<dbReference type="STRING" id="1045774.SAMN05421872_112144"/>
<dbReference type="Pfam" id="PF01636">
    <property type="entry name" value="APH"/>
    <property type="match status" value="1"/>
</dbReference>
<evidence type="ECO:0000259" key="1">
    <source>
        <dbReference type="Pfam" id="PF01636"/>
    </source>
</evidence>
<dbReference type="InterPro" id="IPR051678">
    <property type="entry name" value="AGP_Transferase"/>
</dbReference>
<accession>A0A1G6YSB0</accession>
<keyword evidence="2" id="KW-0808">Transferase</keyword>
<protein>
    <submittedName>
        <fullName evidence="2">Phosphotransferase enzyme family protein</fullName>
    </submittedName>
</protein>
<evidence type="ECO:0000313" key="3">
    <source>
        <dbReference type="Proteomes" id="UP000199034"/>
    </source>
</evidence>